<dbReference type="EMBL" id="SNRW01031087">
    <property type="protein sequence ID" value="KAA6357644.1"/>
    <property type="molecule type" value="Genomic_DNA"/>
</dbReference>
<dbReference type="AlphaFoldDB" id="A0A5J4TH12"/>
<proteinExistence type="predicted"/>
<dbReference type="InterPro" id="IPR052055">
    <property type="entry name" value="Hepadnavirus_pol/RT"/>
</dbReference>
<reference evidence="1 2" key="1">
    <citation type="submission" date="2019-03" db="EMBL/GenBank/DDBJ databases">
        <title>Single cell metagenomics reveals metabolic interactions within the superorganism composed of flagellate Streblomastix strix and complex community of Bacteroidetes bacteria on its surface.</title>
        <authorList>
            <person name="Treitli S.C."/>
            <person name="Kolisko M."/>
            <person name="Husnik F."/>
            <person name="Keeling P."/>
            <person name="Hampl V."/>
        </authorList>
    </citation>
    <scope>NUCLEOTIDE SEQUENCE [LARGE SCALE GENOMIC DNA]</scope>
    <source>
        <strain evidence="1">ST1C</strain>
    </source>
</reference>
<evidence type="ECO:0000313" key="2">
    <source>
        <dbReference type="Proteomes" id="UP000324800"/>
    </source>
</evidence>
<evidence type="ECO:0008006" key="3">
    <source>
        <dbReference type="Google" id="ProtNLM"/>
    </source>
</evidence>
<organism evidence="1 2">
    <name type="scientific">Streblomastix strix</name>
    <dbReference type="NCBI Taxonomy" id="222440"/>
    <lineage>
        <taxon>Eukaryota</taxon>
        <taxon>Metamonada</taxon>
        <taxon>Preaxostyla</taxon>
        <taxon>Oxymonadida</taxon>
        <taxon>Streblomastigidae</taxon>
        <taxon>Streblomastix</taxon>
    </lineage>
</organism>
<dbReference type="Proteomes" id="UP000324800">
    <property type="component" value="Unassembled WGS sequence"/>
</dbReference>
<gene>
    <name evidence="1" type="ORF">EZS28_046829</name>
</gene>
<evidence type="ECO:0000313" key="1">
    <source>
        <dbReference type="EMBL" id="KAA6357644.1"/>
    </source>
</evidence>
<dbReference type="OrthoDB" id="6430458at2759"/>
<sequence length="157" mass="18187">MLDRILQIAENRVMQISAMHIPGKNNQVADSISRLAMSGDFQIRQEVLVDALQRLKMKPSLDVFANRRNRQCKRFYSLMPDSWLKGQDGLSKCWIGEISLLHPPILFIWRTINKIMGKKIKGMIIVPSWTSQSWWPDLQKLIVKMIVLGNCKQNLII</sequence>
<dbReference type="PANTHER" id="PTHR33050">
    <property type="entry name" value="REVERSE TRANSCRIPTASE DOMAIN-CONTAINING PROTEIN"/>
    <property type="match status" value="1"/>
</dbReference>
<name>A0A5J4TH12_9EUKA</name>
<comment type="caution">
    <text evidence="1">The sequence shown here is derived from an EMBL/GenBank/DDBJ whole genome shotgun (WGS) entry which is preliminary data.</text>
</comment>
<accession>A0A5J4TH12</accession>
<protein>
    <recommendedName>
        <fullName evidence="3">RNase H type-1 domain-containing protein</fullName>
    </recommendedName>
</protein>
<dbReference type="PANTHER" id="PTHR33050:SF7">
    <property type="entry name" value="RIBONUCLEASE H"/>
    <property type="match status" value="1"/>
</dbReference>